<dbReference type="EMBL" id="JACFYX010000016">
    <property type="protein sequence ID" value="MBG0836823.1"/>
    <property type="molecule type" value="Genomic_DNA"/>
</dbReference>
<dbReference type="Proteomes" id="UP000596932">
    <property type="component" value="Unassembled WGS sequence"/>
</dbReference>
<evidence type="ECO:0000313" key="3">
    <source>
        <dbReference type="Proteomes" id="UP000596932"/>
    </source>
</evidence>
<feature type="transmembrane region" description="Helical" evidence="1">
    <location>
        <begin position="60"/>
        <end position="84"/>
    </location>
</feature>
<comment type="caution">
    <text evidence="2">The sequence shown here is derived from an EMBL/GenBank/DDBJ whole genome shotgun (WGS) entry which is preliminary data.</text>
</comment>
<keyword evidence="3" id="KW-1185">Reference proteome</keyword>
<organism evidence="2 3">
    <name type="scientific">Pseudomonas chaetocerotis</name>
    <dbReference type="NCBI Taxonomy" id="2758695"/>
    <lineage>
        <taxon>Bacteria</taxon>
        <taxon>Pseudomonadati</taxon>
        <taxon>Pseudomonadota</taxon>
        <taxon>Gammaproteobacteria</taxon>
        <taxon>Pseudomonadales</taxon>
        <taxon>Pseudomonadaceae</taxon>
        <taxon>Pseudomonas</taxon>
    </lineage>
</organism>
<protein>
    <submittedName>
        <fullName evidence="2">Uncharacterized protein</fullName>
    </submittedName>
</protein>
<accession>A0A931D6A9</accession>
<keyword evidence="1" id="KW-1133">Transmembrane helix</keyword>
<keyword evidence="1" id="KW-0472">Membrane</keyword>
<reference evidence="2" key="1">
    <citation type="submission" date="2020-07" db="EMBL/GenBank/DDBJ databases">
        <title>Pseudomonas chaetoceroseae sp. nov., a new member of the Pseudomonas oleovorans group isolated from a culture of Chaetoceros calcitrans.</title>
        <authorList>
            <person name="Girard L."/>
            <person name="Lood C."/>
            <person name="De Mot R."/>
            <person name="Baudart J."/>
        </authorList>
    </citation>
    <scope>NUCLEOTIDE SEQUENCE</scope>
    <source>
        <strain evidence="2">536</strain>
    </source>
</reference>
<evidence type="ECO:0000256" key="1">
    <source>
        <dbReference type="SAM" id="Phobius"/>
    </source>
</evidence>
<evidence type="ECO:0000313" key="2">
    <source>
        <dbReference type="EMBL" id="MBG0836823.1"/>
    </source>
</evidence>
<dbReference type="AlphaFoldDB" id="A0A931D6A9"/>
<sequence length="151" mass="16872">MLSMLRRNIKKTSPKILTYALIAATLSLIIAVGVDALNGELTYKGRGSSKVQIITIATPVFFIFLLLLKFTFLGTLLAVSFASLNNIGKPSRRARLHTIHLKRALFRYNRKSYADAYLYFSKADALKTLTPSNKHLKEIAKRRAAGKENSN</sequence>
<keyword evidence="1" id="KW-0812">Transmembrane</keyword>
<gene>
    <name evidence="2" type="ORF">H3221_17050</name>
</gene>
<name>A0A931D6A9_9PSED</name>
<dbReference type="RefSeq" id="WP_196475980.1">
    <property type="nucleotide sequence ID" value="NZ_JACFYX020000015.1"/>
</dbReference>
<proteinExistence type="predicted"/>